<evidence type="ECO:0000256" key="1">
    <source>
        <dbReference type="SAM" id="MobiDB-lite"/>
    </source>
</evidence>
<feature type="compositionally biased region" description="Low complexity" evidence="1">
    <location>
        <begin position="1"/>
        <end position="10"/>
    </location>
</feature>
<evidence type="ECO:0000313" key="3">
    <source>
        <dbReference type="Proteomes" id="UP001054902"/>
    </source>
</evidence>
<accession>A0AAD3CV45</accession>
<protein>
    <submittedName>
        <fullName evidence="2">Uncharacterized protein</fullName>
    </submittedName>
</protein>
<dbReference type="AlphaFoldDB" id="A0AAD3CV45"/>
<keyword evidence="3" id="KW-1185">Reference proteome</keyword>
<comment type="caution">
    <text evidence="2">The sequence shown here is derived from an EMBL/GenBank/DDBJ whole genome shotgun (WGS) entry which is preliminary data.</text>
</comment>
<name>A0AAD3CV45_9STRA</name>
<feature type="region of interest" description="Disordered" evidence="1">
    <location>
        <begin position="106"/>
        <end position="133"/>
    </location>
</feature>
<feature type="compositionally biased region" description="Basic and acidic residues" evidence="1">
    <location>
        <begin position="11"/>
        <end position="29"/>
    </location>
</feature>
<dbReference type="Proteomes" id="UP001054902">
    <property type="component" value="Unassembled WGS sequence"/>
</dbReference>
<sequence>MSESSSNSKDNGSKRDDSDPLHHPLFREVQRKLEESRQKFLELAEEERQARLVENASSTNNANDVLCGENIEKNDLPKENNNGDNMIQSNDSMHELEESFVMVESFTSTTTSPKTARFELVEKDEHLQDGNAK</sequence>
<feature type="region of interest" description="Disordered" evidence="1">
    <location>
        <begin position="1"/>
        <end position="29"/>
    </location>
</feature>
<evidence type="ECO:0000313" key="2">
    <source>
        <dbReference type="EMBL" id="GFH52528.1"/>
    </source>
</evidence>
<proteinExistence type="predicted"/>
<organism evidence="2 3">
    <name type="scientific">Chaetoceros tenuissimus</name>
    <dbReference type="NCBI Taxonomy" id="426638"/>
    <lineage>
        <taxon>Eukaryota</taxon>
        <taxon>Sar</taxon>
        <taxon>Stramenopiles</taxon>
        <taxon>Ochrophyta</taxon>
        <taxon>Bacillariophyta</taxon>
        <taxon>Coscinodiscophyceae</taxon>
        <taxon>Chaetocerotophycidae</taxon>
        <taxon>Chaetocerotales</taxon>
        <taxon>Chaetocerotaceae</taxon>
        <taxon>Chaetoceros</taxon>
    </lineage>
</organism>
<reference evidence="2 3" key="1">
    <citation type="journal article" date="2021" name="Sci. Rep.">
        <title>The genome of the diatom Chaetoceros tenuissimus carries an ancient integrated fragment of an extant virus.</title>
        <authorList>
            <person name="Hongo Y."/>
            <person name="Kimura K."/>
            <person name="Takaki Y."/>
            <person name="Yoshida Y."/>
            <person name="Baba S."/>
            <person name="Kobayashi G."/>
            <person name="Nagasaki K."/>
            <person name="Hano T."/>
            <person name="Tomaru Y."/>
        </authorList>
    </citation>
    <scope>NUCLEOTIDE SEQUENCE [LARGE SCALE GENOMIC DNA]</scope>
    <source>
        <strain evidence="2 3">NIES-3715</strain>
    </source>
</reference>
<dbReference type="EMBL" id="BLLK01000045">
    <property type="protein sequence ID" value="GFH52528.1"/>
    <property type="molecule type" value="Genomic_DNA"/>
</dbReference>
<feature type="compositionally biased region" description="Basic and acidic residues" evidence="1">
    <location>
        <begin position="116"/>
        <end position="133"/>
    </location>
</feature>
<gene>
    <name evidence="2" type="ORF">CTEN210_09004</name>
</gene>